<organism evidence="5 6">
    <name type="scientific">Pristionchus mayeri</name>
    <dbReference type="NCBI Taxonomy" id="1317129"/>
    <lineage>
        <taxon>Eukaryota</taxon>
        <taxon>Metazoa</taxon>
        <taxon>Ecdysozoa</taxon>
        <taxon>Nematoda</taxon>
        <taxon>Chromadorea</taxon>
        <taxon>Rhabditida</taxon>
        <taxon>Rhabditina</taxon>
        <taxon>Diplogasteromorpha</taxon>
        <taxon>Diplogasteroidea</taxon>
        <taxon>Neodiplogasteridae</taxon>
        <taxon>Pristionchus</taxon>
    </lineage>
</organism>
<gene>
    <name evidence="5" type="ORF">PMAYCL1PPCAC_08042</name>
</gene>
<evidence type="ECO:0000256" key="2">
    <source>
        <dbReference type="ARBA" id="ARBA00012544"/>
    </source>
</evidence>
<evidence type="ECO:0000313" key="6">
    <source>
        <dbReference type="Proteomes" id="UP001328107"/>
    </source>
</evidence>
<feature type="non-terminal residue" evidence="5">
    <location>
        <position position="101"/>
    </location>
</feature>
<keyword evidence="3" id="KW-0328">Glycosyltransferase</keyword>
<dbReference type="PANTHER" id="PTHR48043">
    <property type="entry name" value="EG:EG0003.4 PROTEIN-RELATED"/>
    <property type="match status" value="1"/>
</dbReference>
<dbReference type="Proteomes" id="UP001328107">
    <property type="component" value="Unassembled WGS sequence"/>
</dbReference>
<sequence>MMYYKFWYSSRWMIEDLLYNKFGPEYPSLKEISSYAAYTFVYEEPLIDFAHPTLNRIVYLGGIGARPPKKLDEHFDRLMSLRSKTVLISFGTVVMTHRIPE</sequence>
<dbReference type="GO" id="GO:0015020">
    <property type="term" value="F:glucuronosyltransferase activity"/>
    <property type="evidence" value="ECO:0007669"/>
    <property type="project" value="UniProtKB-EC"/>
</dbReference>
<proteinExistence type="inferred from homology"/>
<keyword evidence="4" id="KW-0808">Transferase</keyword>
<evidence type="ECO:0000313" key="5">
    <source>
        <dbReference type="EMBL" id="GMR37847.1"/>
    </source>
</evidence>
<evidence type="ECO:0000256" key="4">
    <source>
        <dbReference type="ARBA" id="ARBA00022679"/>
    </source>
</evidence>
<protein>
    <recommendedName>
        <fullName evidence="2">glucuronosyltransferase</fullName>
        <ecNumber evidence="2">2.4.1.17</ecNumber>
    </recommendedName>
</protein>
<dbReference type="PANTHER" id="PTHR48043:SF23">
    <property type="entry name" value="UDP-GLUCURONOSYLTRANSFERASE"/>
    <property type="match status" value="1"/>
</dbReference>
<dbReference type="EC" id="2.4.1.17" evidence="2"/>
<keyword evidence="6" id="KW-1185">Reference proteome</keyword>
<accession>A0AAN5CC49</accession>
<comment type="similarity">
    <text evidence="1">Belongs to the UDP-glycosyltransferase family.</text>
</comment>
<comment type="caution">
    <text evidence="5">The sequence shown here is derived from an EMBL/GenBank/DDBJ whole genome shotgun (WGS) entry which is preliminary data.</text>
</comment>
<evidence type="ECO:0000256" key="1">
    <source>
        <dbReference type="ARBA" id="ARBA00009995"/>
    </source>
</evidence>
<dbReference type="InterPro" id="IPR050271">
    <property type="entry name" value="UDP-glycosyltransferase"/>
</dbReference>
<name>A0AAN5CC49_9BILA</name>
<dbReference type="AlphaFoldDB" id="A0AAN5CC49"/>
<dbReference type="EMBL" id="BTRK01000002">
    <property type="protein sequence ID" value="GMR37847.1"/>
    <property type="molecule type" value="Genomic_DNA"/>
</dbReference>
<reference evidence="6" key="1">
    <citation type="submission" date="2022-10" db="EMBL/GenBank/DDBJ databases">
        <title>Genome assembly of Pristionchus species.</title>
        <authorList>
            <person name="Yoshida K."/>
            <person name="Sommer R.J."/>
        </authorList>
    </citation>
    <scope>NUCLEOTIDE SEQUENCE [LARGE SCALE GENOMIC DNA]</scope>
    <source>
        <strain evidence="6">RS5460</strain>
    </source>
</reference>
<dbReference type="SUPFAM" id="SSF53756">
    <property type="entry name" value="UDP-Glycosyltransferase/glycogen phosphorylase"/>
    <property type="match status" value="1"/>
</dbReference>
<evidence type="ECO:0000256" key="3">
    <source>
        <dbReference type="ARBA" id="ARBA00022676"/>
    </source>
</evidence>